<accession>J9F7H0</accession>
<feature type="non-terminal residue" evidence="1">
    <location>
        <position position="86"/>
    </location>
</feature>
<name>J9F7H0_9ZZZZ</name>
<comment type="caution">
    <text evidence="1">The sequence shown here is derived from an EMBL/GenBank/DDBJ whole genome shotgun (WGS) entry which is preliminary data.</text>
</comment>
<gene>
    <name evidence="1" type="ORF">EVA_21047</name>
</gene>
<proteinExistence type="predicted"/>
<sequence>MQLQIKKSGRFTYLYAIKGYRTDSGKSTTKVVRKFGTVEELRTTLDEDPIEWARKQVKEMTMLEKEELKSVTYEFNPALLLTKAHR</sequence>
<protein>
    <submittedName>
        <fullName evidence="1">Uncharacterized protein</fullName>
    </submittedName>
</protein>
<evidence type="ECO:0000313" key="1">
    <source>
        <dbReference type="EMBL" id="EJW90846.1"/>
    </source>
</evidence>
<reference evidence="1" key="1">
    <citation type="journal article" date="2012" name="PLoS ONE">
        <title>Gene sets for utilization of primary and secondary nutrition supplies in the distal gut of endangered iberian lynx.</title>
        <authorList>
            <person name="Alcaide M."/>
            <person name="Messina E."/>
            <person name="Richter M."/>
            <person name="Bargiela R."/>
            <person name="Peplies J."/>
            <person name="Huws S.A."/>
            <person name="Newbold C.J."/>
            <person name="Golyshin P.N."/>
            <person name="Simon M.A."/>
            <person name="Lopez G."/>
            <person name="Yakimov M.M."/>
            <person name="Ferrer M."/>
        </authorList>
    </citation>
    <scope>NUCLEOTIDE SEQUENCE</scope>
</reference>
<dbReference type="AlphaFoldDB" id="J9F7H0"/>
<dbReference type="EMBL" id="AMCI01008567">
    <property type="protein sequence ID" value="EJW90846.1"/>
    <property type="molecule type" value="Genomic_DNA"/>
</dbReference>
<organism evidence="1">
    <name type="scientific">gut metagenome</name>
    <dbReference type="NCBI Taxonomy" id="749906"/>
    <lineage>
        <taxon>unclassified sequences</taxon>
        <taxon>metagenomes</taxon>
        <taxon>organismal metagenomes</taxon>
    </lineage>
</organism>